<comment type="similarity">
    <text evidence="1">Belongs to the MobA/MobL family.</text>
</comment>
<evidence type="ECO:0000259" key="5">
    <source>
        <dbReference type="Pfam" id="PF03389"/>
    </source>
</evidence>
<reference evidence="7" key="1">
    <citation type="submission" date="2016-10" db="EMBL/GenBank/DDBJ databases">
        <authorList>
            <person name="Varghese N."/>
            <person name="Submissions S."/>
        </authorList>
    </citation>
    <scope>NUCLEOTIDE SEQUENCE [LARGE SCALE GENOMIC DNA]</scope>
    <source>
        <strain evidence="7">DSM 23256</strain>
    </source>
</reference>
<evidence type="ECO:0000313" key="6">
    <source>
        <dbReference type="EMBL" id="SDF61367.1"/>
    </source>
</evidence>
<keyword evidence="3" id="KW-0175">Coiled coil</keyword>
<feature type="coiled-coil region" evidence="3">
    <location>
        <begin position="393"/>
        <end position="457"/>
    </location>
</feature>
<dbReference type="Pfam" id="PF03389">
    <property type="entry name" value="MobA_MobL"/>
    <property type="match status" value="1"/>
</dbReference>
<dbReference type="STRING" id="1123285.SAMN05660235_02173"/>
<dbReference type="Proteomes" id="UP000243333">
    <property type="component" value="Unassembled WGS sequence"/>
</dbReference>
<evidence type="ECO:0000256" key="4">
    <source>
        <dbReference type="SAM" id="MobiDB-lite"/>
    </source>
</evidence>
<dbReference type="Gene3D" id="3.30.930.30">
    <property type="match status" value="1"/>
</dbReference>
<dbReference type="OrthoDB" id="1634048at2"/>
<keyword evidence="7" id="KW-1185">Reference proteome</keyword>
<accession>A0A1G7MI38</accession>
<feature type="region of interest" description="Disordered" evidence="4">
    <location>
        <begin position="332"/>
        <end position="372"/>
    </location>
</feature>
<feature type="compositionally biased region" description="Basic and acidic residues" evidence="4">
    <location>
        <begin position="555"/>
        <end position="569"/>
    </location>
</feature>
<organism evidence="6 7">
    <name type="scientific">Sporolituus thermophilus DSM 23256</name>
    <dbReference type="NCBI Taxonomy" id="1123285"/>
    <lineage>
        <taxon>Bacteria</taxon>
        <taxon>Bacillati</taxon>
        <taxon>Bacillota</taxon>
        <taxon>Negativicutes</taxon>
        <taxon>Selenomonadales</taxon>
        <taxon>Sporomusaceae</taxon>
        <taxon>Sporolituus</taxon>
    </lineage>
</organism>
<evidence type="ECO:0000256" key="2">
    <source>
        <dbReference type="ARBA" id="ARBA00022971"/>
    </source>
</evidence>
<keyword evidence="2" id="KW-0184">Conjugation</keyword>
<sequence length="569" mass="65353">MATYHFEMKPASQLLASAQAKYEYITRTGRYRAGQRKNDLIHVESQNMPEWAKENPAEFWEAADRYERANGNTYRQIIAALPVELTHEEHVELVREFVQKHLTNHTVTFAIHENAAFLATALGDNFDGEHILQKNPHVHIIFSERVNDGIERPAEQYFRRYNPKQPELGGAKKERSWSSLDRAGKLRELRESWTEIQNRALERAGHEARVDHRTLAEQGVDREPEPRIPVLYLRQEVREAIRYAWTGRSFVEMEEKRREYIQSRGDIRLQLIFLRRQLAGVERSLSHAQAQAVANSLELIDRRATAPALMAIEQAPAHILRRLPAHPAAASRLLAPERPAQERLTQSTSSRVEGERQPASQAPQPAPEPARQQLDPAKYYSKEEILAIVEGQVRRFEQLISQYMENAKKLEKEKVRTDEQCRGIALARATKGIYTKVKNLEKEGKEDTEEYRALRNQLGEMLKKPAVQKKALEVFSRVQADSRATQELVMGYINSIKLLGESTAKLLAIREKLVHADVQISRQVRPHDVLQSLSKALEKAEAGRSQGRSRVQVRLGDDDDRRRGHGREF</sequence>
<feature type="compositionally biased region" description="Low complexity" evidence="4">
    <location>
        <begin position="357"/>
        <end position="372"/>
    </location>
</feature>
<evidence type="ECO:0000256" key="3">
    <source>
        <dbReference type="SAM" id="Coils"/>
    </source>
</evidence>
<protein>
    <submittedName>
        <fullName evidence="6">MobA/MobL family protein</fullName>
    </submittedName>
</protein>
<dbReference type="EMBL" id="FNBU01000017">
    <property type="protein sequence ID" value="SDF61367.1"/>
    <property type="molecule type" value="Genomic_DNA"/>
</dbReference>
<name>A0A1G7MI38_9FIRM</name>
<evidence type="ECO:0000313" key="7">
    <source>
        <dbReference type="Proteomes" id="UP000243333"/>
    </source>
</evidence>
<dbReference type="InterPro" id="IPR005053">
    <property type="entry name" value="MobA_MobL"/>
</dbReference>
<evidence type="ECO:0000256" key="1">
    <source>
        <dbReference type="ARBA" id="ARBA00010873"/>
    </source>
</evidence>
<gene>
    <name evidence="6" type="ORF">SAMN05660235_02173</name>
</gene>
<feature type="domain" description="MobA/MobL protein" evidence="5">
    <location>
        <begin position="24"/>
        <end position="228"/>
    </location>
</feature>
<proteinExistence type="inferred from homology"/>
<feature type="region of interest" description="Disordered" evidence="4">
    <location>
        <begin position="539"/>
        <end position="569"/>
    </location>
</feature>
<dbReference type="RefSeq" id="WP_093690773.1">
    <property type="nucleotide sequence ID" value="NZ_FNBU01000017.1"/>
</dbReference>
<dbReference type="AlphaFoldDB" id="A0A1G7MI38"/>